<evidence type="ECO:0000313" key="6">
    <source>
        <dbReference type="Proteomes" id="UP000694387"/>
    </source>
</evidence>
<reference evidence="5 6" key="1">
    <citation type="journal article" date="2020" name="Nat. Commun.">
        <title>Donkey genomes provide new insights into domestication and selection for coat color.</title>
        <authorList>
            <person name="Wang"/>
            <person name="C."/>
            <person name="Li"/>
            <person name="H."/>
            <person name="Guo"/>
            <person name="Y."/>
            <person name="Huang"/>
            <person name="J."/>
            <person name="Sun"/>
            <person name="Y."/>
            <person name="Min"/>
            <person name="J."/>
            <person name="Wang"/>
            <person name="J."/>
            <person name="Fang"/>
            <person name="X."/>
            <person name="Zhao"/>
            <person name="Z."/>
            <person name="Wang"/>
            <person name="S."/>
            <person name="Zhang"/>
            <person name="Y."/>
            <person name="Liu"/>
            <person name="Q."/>
            <person name="Jiang"/>
            <person name="Q."/>
            <person name="Wang"/>
            <person name="X."/>
            <person name="Guo"/>
            <person name="Y."/>
            <person name="Yang"/>
            <person name="C."/>
            <person name="Wang"/>
            <person name="Y."/>
            <person name="Tian"/>
            <person name="F."/>
            <person name="Zhuang"/>
            <person name="G."/>
            <person name="Fan"/>
            <person name="Y."/>
            <person name="Gao"/>
            <person name="Q."/>
            <person name="Li"/>
            <person name="Y."/>
            <person name="Ju"/>
            <person name="Z."/>
            <person name="Li"/>
            <person name="J."/>
            <person name="Li"/>
            <person name="R."/>
            <person name="Hou"/>
            <person name="M."/>
            <person name="Yang"/>
            <person name="G."/>
            <person name="Liu"/>
            <person name="G."/>
            <person name="Liu"/>
            <person name="W."/>
            <person name="Guo"/>
            <person name="J."/>
            <person name="Pan"/>
            <person name="S."/>
            <person name="Fan"/>
            <person name="G."/>
            <person name="Zhang"/>
            <person name="W."/>
            <person name="Zhang"/>
            <person name="R."/>
            <person name="Yu"/>
            <person name="J."/>
            <person name="Zhang"/>
            <person name="X."/>
            <person name="Yin"/>
            <person name="Q."/>
            <person name="Ji"/>
            <person name="C."/>
            <person name="Jin"/>
            <person name="Y."/>
            <person name="Yue"/>
            <person name="G."/>
            <person name="Liu"/>
            <person name="M."/>
            <person name="Xu"/>
            <person name="J."/>
            <person name="Liu"/>
            <person name="S."/>
            <person name="Jordana"/>
            <person name="J."/>
            <person name="Noce"/>
            <person name="A."/>
            <person name="Amills"/>
            <person name="M."/>
            <person name="Wu"/>
            <person name="D.D."/>
            <person name="Li"/>
            <person name="S."/>
            <person name="Zhou"/>
            <person name="X. and Zhong"/>
            <person name="J."/>
        </authorList>
    </citation>
    <scope>NUCLEOTIDE SEQUENCE [LARGE SCALE GENOMIC DNA]</scope>
</reference>
<reference evidence="5" key="3">
    <citation type="submission" date="2025-09" db="UniProtKB">
        <authorList>
            <consortium name="Ensembl"/>
        </authorList>
    </citation>
    <scope>IDENTIFICATION</scope>
</reference>
<name>A0A9L0JKK2_EQUAS</name>
<dbReference type="Ensembl" id="ENSEAST00005038844.1">
    <property type="protein sequence ID" value="ENSEASP00005049715.1"/>
    <property type="gene ID" value="ENSEASG00005005344.2"/>
</dbReference>
<reference evidence="5" key="2">
    <citation type="submission" date="2025-08" db="UniProtKB">
        <authorList>
            <consortium name="Ensembl"/>
        </authorList>
    </citation>
    <scope>IDENTIFICATION</scope>
</reference>
<dbReference type="GO" id="GO:0007169">
    <property type="term" value="P:cell surface receptor protein tyrosine kinase signaling pathway"/>
    <property type="evidence" value="ECO:0007669"/>
    <property type="project" value="TreeGrafter"/>
</dbReference>
<feature type="compositionally biased region" description="Polar residues" evidence="3">
    <location>
        <begin position="1"/>
        <end position="18"/>
    </location>
</feature>
<evidence type="ECO:0000259" key="4">
    <source>
        <dbReference type="PROSITE" id="PS50001"/>
    </source>
</evidence>
<evidence type="ECO:0000256" key="3">
    <source>
        <dbReference type="SAM" id="MobiDB-lite"/>
    </source>
</evidence>
<dbReference type="PRINTS" id="PR00401">
    <property type="entry name" value="SH2DOMAIN"/>
</dbReference>
<evidence type="ECO:0000256" key="2">
    <source>
        <dbReference type="PROSITE-ProRule" id="PRU00191"/>
    </source>
</evidence>
<proteinExistence type="predicted"/>
<evidence type="ECO:0000313" key="5">
    <source>
        <dbReference type="Ensembl" id="ENSEASP00005049715.1"/>
    </source>
</evidence>
<dbReference type="FunFam" id="3.30.505.10:FF:000016">
    <property type="entry name" value="B-cell linker protein isoform 2"/>
    <property type="match status" value="1"/>
</dbReference>
<dbReference type="GO" id="GO:0035556">
    <property type="term" value="P:intracellular signal transduction"/>
    <property type="evidence" value="ECO:0007669"/>
    <property type="project" value="TreeGrafter"/>
</dbReference>
<feature type="region of interest" description="Disordered" evidence="3">
    <location>
        <begin position="127"/>
        <end position="165"/>
    </location>
</feature>
<keyword evidence="6" id="KW-1185">Reference proteome</keyword>
<dbReference type="Gene3D" id="3.30.505.10">
    <property type="entry name" value="SH2 domain"/>
    <property type="match status" value="1"/>
</dbReference>
<dbReference type="Pfam" id="PF00017">
    <property type="entry name" value="SH2"/>
    <property type="match status" value="1"/>
</dbReference>
<feature type="region of interest" description="Disordered" evidence="3">
    <location>
        <begin position="218"/>
        <end position="244"/>
    </location>
</feature>
<dbReference type="AlphaFoldDB" id="A0A9L0JKK2"/>
<accession>A0A9L0JKK2</accession>
<keyword evidence="1 2" id="KW-0727">SH2 domain</keyword>
<dbReference type="GO" id="GO:0005737">
    <property type="term" value="C:cytoplasm"/>
    <property type="evidence" value="ECO:0007669"/>
    <property type="project" value="UniProtKB-ARBA"/>
</dbReference>
<gene>
    <name evidence="5" type="primary">CLNK</name>
</gene>
<dbReference type="PROSITE" id="PS50001">
    <property type="entry name" value="SH2"/>
    <property type="match status" value="1"/>
</dbReference>
<protein>
    <submittedName>
        <fullName evidence="5">Cytokine dependent hematopoietic cell linker</fullName>
    </submittedName>
</protein>
<dbReference type="SUPFAM" id="SSF55550">
    <property type="entry name" value="SH2 domain"/>
    <property type="match status" value="1"/>
</dbReference>
<evidence type="ECO:0000256" key="1">
    <source>
        <dbReference type="ARBA" id="ARBA00022999"/>
    </source>
</evidence>
<dbReference type="GeneTree" id="ENSGT00940000161846"/>
<dbReference type="InterPro" id="IPR036860">
    <property type="entry name" value="SH2_dom_sf"/>
</dbReference>
<organism evidence="5 6">
    <name type="scientific">Equus asinus</name>
    <name type="common">Donkey</name>
    <name type="synonym">Equus africanus asinus</name>
    <dbReference type="NCBI Taxonomy" id="9793"/>
    <lineage>
        <taxon>Eukaryota</taxon>
        <taxon>Metazoa</taxon>
        <taxon>Chordata</taxon>
        <taxon>Craniata</taxon>
        <taxon>Vertebrata</taxon>
        <taxon>Euteleostomi</taxon>
        <taxon>Mammalia</taxon>
        <taxon>Eutheria</taxon>
        <taxon>Laurasiatheria</taxon>
        <taxon>Perissodactyla</taxon>
        <taxon>Equidae</taxon>
        <taxon>Equus</taxon>
    </lineage>
</organism>
<feature type="compositionally biased region" description="Low complexity" evidence="3">
    <location>
        <begin position="226"/>
        <end position="242"/>
    </location>
</feature>
<dbReference type="PANTHER" id="PTHR14098:SF2">
    <property type="entry name" value="CYTOKINE-DEPENDENT HEMATOPOIETIC CELL LINKER"/>
    <property type="match status" value="1"/>
</dbReference>
<dbReference type="SMART" id="SM00252">
    <property type="entry name" value="SH2"/>
    <property type="match status" value="1"/>
</dbReference>
<feature type="compositionally biased region" description="Basic and acidic residues" evidence="3">
    <location>
        <begin position="128"/>
        <end position="143"/>
    </location>
</feature>
<feature type="region of interest" description="Disordered" evidence="3">
    <location>
        <begin position="1"/>
        <end position="39"/>
    </location>
</feature>
<feature type="domain" description="SH2" evidence="4">
    <location>
        <begin position="271"/>
        <end position="381"/>
    </location>
</feature>
<dbReference type="PANTHER" id="PTHR14098">
    <property type="entry name" value="SH2 DOMAIN CONTAINING PROTEIN"/>
    <property type="match status" value="1"/>
</dbReference>
<dbReference type="Proteomes" id="UP000694387">
    <property type="component" value="Chromosome 3"/>
</dbReference>
<dbReference type="InterPro" id="IPR051751">
    <property type="entry name" value="Immunoreceptor_sig_adapters"/>
</dbReference>
<dbReference type="InterPro" id="IPR000980">
    <property type="entry name" value="SH2"/>
</dbReference>
<sequence>MNRQGNRRTTNEGSSDLKFQNVPLPKNRSRPRVNSPTGQYRTIHEPLLHCEKNFAAVLDGTKGHDDDYEDPECHVVEAWQSMKILPARPIKESEYADTRYFKGVMDTALSSEAKTSIPTEGQTWNMRMRPEEVDRPISKDTRNQHVKGNKPTKGNKTPLPPPRQISLKNLSEVLGTEKVPHHQVKSESFHLSQNQSTQEIPLAIASSSFMVSNYSMQNRDHKESMQSHSPQRRQSPGSSSSQENLLYYKNTSWRKKFPARSDEKDVQHNEWYIGEYSRQAVEEALMKEYQDGTFLVRDCSTKSRAEPYVLAVFYGNKVYNVKIRFLERNRQFALGTGLRGEEKFDSVEDIIEHYKHFPIILIDGKDKTGVHREQCYLTRPLPLNRLFSPW</sequence>